<organism evidence="2 3">
    <name type="scientific">Oceanidesulfovibrio marinus</name>
    <dbReference type="NCBI Taxonomy" id="370038"/>
    <lineage>
        <taxon>Bacteria</taxon>
        <taxon>Pseudomonadati</taxon>
        <taxon>Thermodesulfobacteriota</taxon>
        <taxon>Desulfovibrionia</taxon>
        <taxon>Desulfovibrionales</taxon>
        <taxon>Desulfovibrionaceae</taxon>
        <taxon>Oceanidesulfovibrio</taxon>
    </lineage>
</organism>
<evidence type="ECO:0000313" key="2">
    <source>
        <dbReference type="EMBL" id="TVM35223.1"/>
    </source>
</evidence>
<proteinExistence type="predicted"/>
<evidence type="ECO:0000256" key="1">
    <source>
        <dbReference type="SAM" id="SignalP"/>
    </source>
</evidence>
<protein>
    <recommendedName>
        <fullName evidence="4">YARHG domain-containing protein</fullName>
    </recommendedName>
</protein>
<accession>A0A6P1ZIV4</accession>
<evidence type="ECO:0008006" key="4">
    <source>
        <dbReference type="Google" id="ProtNLM"/>
    </source>
</evidence>
<keyword evidence="1" id="KW-0732">Signal</keyword>
<comment type="caution">
    <text evidence="2">The sequence shown here is derived from an EMBL/GenBank/DDBJ whole genome shotgun (WGS) entry which is preliminary data.</text>
</comment>
<dbReference type="RefSeq" id="WP_144234783.1">
    <property type="nucleotide sequence ID" value="NZ_QMIF01000003.1"/>
</dbReference>
<gene>
    <name evidence="2" type="ORF">DQK91_07465</name>
</gene>
<feature type="chain" id="PRO_5026712191" description="YARHG domain-containing protein" evidence="1">
    <location>
        <begin position="20"/>
        <end position="159"/>
    </location>
</feature>
<feature type="signal peptide" evidence="1">
    <location>
        <begin position="1"/>
        <end position="19"/>
    </location>
</feature>
<dbReference type="Proteomes" id="UP000434052">
    <property type="component" value="Unassembled WGS sequence"/>
</dbReference>
<dbReference type="AlphaFoldDB" id="A0A6P1ZIV4"/>
<reference evidence="2 3" key="1">
    <citation type="submission" date="2018-06" db="EMBL/GenBank/DDBJ databases">
        <title>Complete genome of Desulfovibrio marinus P48SEP.</title>
        <authorList>
            <person name="Crispim J.S."/>
            <person name="Vidigal P.M.P."/>
            <person name="Silva L.C.F."/>
            <person name="Araujo L.C."/>
            <person name="Laguardia C.N."/>
            <person name="Dias R.S."/>
            <person name="Sousa M.P."/>
            <person name="Paula S.O."/>
            <person name="Silva C."/>
        </authorList>
    </citation>
    <scope>NUCLEOTIDE SEQUENCE [LARGE SCALE GENOMIC DNA]</scope>
    <source>
        <strain evidence="2 3">P48SEP</strain>
    </source>
</reference>
<sequence length="159" mass="18642">MKYYILLALFLMLTVPAHADDLFNGMDCNGTTPIPEEYEMAYFKLVPKTETYYLPGETITLGNATSPYVNYVYRDKKFKNKDIPLFGNENITNTLRYLQNTYGQPHYAKDHAYCWPTEDYAICLKRFEFHLAKVGVFCRDQIFKHKESPNKKSEYSSQQ</sequence>
<evidence type="ECO:0000313" key="3">
    <source>
        <dbReference type="Proteomes" id="UP000434052"/>
    </source>
</evidence>
<name>A0A6P1ZIV4_9BACT</name>
<dbReference type="EMBL" id="QMIF01000003">
    <property type="protein sequence ID" value="TVM35223.1"/>
    <property type="molecule type" value="Genomic_DNA"/>
</dbReference>